<sequence>MGGRIIHSLAPHRSRSVALQSTAPHLPRVGLLGSDCVGEYGSRRTWGMFWCASRRNERNSEISYTSGLLITTRLECSILRSFLL</sequence>
<dbReference type="AlphaFoldDB" id="A0AAV1Z9D5"/>
<name>A0AAV1Z9D5_9ARAC</name>
<organism evidence="1 2">
    <name type="scientific">Larinioides sclopetarius</name>
    <dbReference type="NCBI Taxonomy" id="280406"/>
    <lineage>
        <taxon>Eukaryota</taxon>
        <taxon>Metazoa</taxon>
        <taxon>Ecdysozoa</taxon>
        <taxon>Arthropoda</taxon>
        <taxon>Chelicerata</taxon>
        <taxon>Arachnida</taxon>
        <taxon>Araneae</taxon>
        <taxon>Araneomorphae</taxon>
        <taxon>Entelegynae</taxon>
        <taxon>Araneoidea</taxon>
        <taxon>Araneidae</taxon>
        <taxon>Larinioides</taxon>
    </lineage>
</organism>
<dbReference type="EMBL" id="CAXIEN010000032">
    <property type="protein sequence ID" value="CAL1268172.1"/>
    <property type="molecule type" value="Genomic_DNA"/>
</dbReference>
<accession>A0AAV1Z9D5</accession>
<evidence type="ECO:0000313" key="1">
    <source>
        <dbReference type="EMBL" id="CAL1268172.1"/>
    </source>
</evidence>
<dbReference type="Proteomes" id="UP001497382">
    <property type="component" value="Unassembled WGS sequence"/>
</dbReference>
<proteinExistence type="predicted"/>
<comment type="caution">
    <text evidence="1">The sequence shown here is derived from an EMBL/GenBank/DDBJ whole genome shotgun (WGS) entry which is preliminary data.</text>
</comment>
<gene>
    <name evidence="1" type="ORF">LARSCL_LOCUS4029</name>
</gene>
<reference evidence="1 2" key="1">
    <citation type="submission" date="2024-04" db="EMBL/GenBank/DDBJ databases">
        <authorList>
            <person name="Rising A."/>
            <person name="Reimegard J."/>
            <person name="Sonavane S."/>
            <person name="Akerstrom W."/>
            <person name="Nylinder S."/>
            <person name="Hedman E."/>
            <person name="Kallberg Y."/>
        </authorList>
    </citation>
    <scope>NUCLEOTIDE SEQUENCE [LARGE SCALE GENOMIC DNA]</scope>
</reference>
<protein>
    <submittedName>
        <fullName evidence="1">Uncharacterized protein</fullName>
    </submittedName>
</protein>
<keyword evidence="2" id="KW-1185">Reference proteome</keyword>
<evidence type="ECO:0000313" key="2">
    <source>
        <dbReference type="Proteomes" id="UP001497382"/>
    </source>
</evidence>